<reference evidence="1 2" key="1">
    <citation type="journal article" date="2022" name="Plant J.">
        <title>Chromosome-level genome of Camellia lanceoleosa provides a valuable resource for understanding genome evolution and self-incompatibility.</title>
        <authorList>
            <person name="Gong W."/>
            <person name="Xiao S."/>
            <person name="Wang L."/>
            <person name="Liao Z."/>
            <person name="Chang Y."/>
            <person name="Mo W."/>
            <person name="Hu G."/>
            <person name="Li W."/>
            <person name="Zhao G."/>
            <person name="Zhu H."/>
            <person name="Hu X."/>
            <person name="Ji K."/>
            <person name="Xiang X."/>
            <person name="Song Q."/>
            <person name="Yuan D."/>
            <person name="Jin S."/>
            <person name="Zhang L."/>
        </authorList>
    </citation>
    <scope>NUCLEOTIDE SEQUENCE [LARGE SCALE GENOMIC DNA]</scope>
    <source>
        <strain evidence="1">SQ_2022a</strain>
    </source>
</reference>
<accession>A0ACC0HJK4</accession>
<keyword evidence="2" id="KW-1185">Reference proteome</keyword>
<protein>
    <submittedName>
        <fullName evidence="1">Uncharacterized protein</fullName>
    </submittedName>
</protein>
<sequence length="99" mass="10622">MEKIKERGKDSAGGDGHASAVIDATGVLAGELFKRGIVIEYYIHAFDSEHARSIRELLQTFVVLGENSHAKVGELAASAELQAREVNTTKADENQGVVV</sequence>
<evidence type="ECO:0000313" key="1">
    <source>
        <dbReference type="EMBL" id="KAI8013833.1"/>
    </source>
</evidence>
<dbReference type="EMBL" id="CM045761">
    <property type="protein sequence ID" value="KAI8013833.1"/>
    <property type="molecule type" value="Genomic_DNA"/>
</dbReference>
<dbReference type="Proteomes" id="UP001060215">
    <property type="component" value="Chromosome 4"/>
</dbReference>
<proteinExistence type="predicted"/>
<organism evidence="1 2">
    <name type="scientific">Camellia lanceoleosa</name>
    <dbReference type="NCBI Taxonomy" id="1840588"/>
    <lineage>
        <taxon>Eukaryota</taxon>
        <taxon>Viridiplantae</taxon>
        <taxon>Streptophyta</taxon>
        <taxon>Embryophyta</taxon>
        <taxon>Tracheophyta</taxon>
        <taxon>Spermatophyta</taxon>
        <taxon>Magnoliopsida</taxon>
        <taxon>eudicotyledons</taxon>
        <taxon>Gunneridae</taxon>
        <taxon>Pentapetalae</taxon>
        <taxon>asterids</taxon>
        <taxon>Ericales</taxon>
        <taxon>Theaceae</taxon>
        <taxon>Camellia</taxon>
    </lineage>
</organism>
<name>A0ACC0HJK4_9ERIC</name>
<comment type="caution">
    <text evidence="1">The sequence shown here is derived from an EMBL/GenBank/DDBJ whole genome shotgun (WGS) entry which is preliminary data.</text>
</comment>
<gene>
    <name evidence="1" type="ORF">LOK49_LG05G01554</name>
</gene>
<evidence type="ECO:0000313" key="2">
    <source>
        <dbReference type="Proteomes" id="UP001060215"/>
    </source>
</evidence>